<proteinExistence type="predicted"/>
<protein>
    <recommendedName>
        <fullName evidence="1">Endonuclease/exonuclease/phosphatase domain-containing protein</fullName>
    </recommendedName>
</protein>
<name>A0A7H1NSI1_9PROT</name>
<dbReference type="InterPro" id="IPR036691">
    <property type="entry name" value="Endo/exonu/phosph_ase_sf"/>
</dbReference>
<dbReference type="Pfam" id="PF03372">
    <property type="entry name" value="Exo_endo_phos"/>
    <property type="match status" value="1"/>
</dbReference>
<keyword evidence="3" id="KW-1185">Reference proteome</keyword>
<gene>
    <name evidence="2" type="ORF">JGUZn3_15180</name>
</gene>
<dbReference type="AlphaFoldDB" id="A0A7H1NSI1"/>
<organism evidence="2 3">
    <name type="scientific">Entomobacter blattae</name>
    <dbReference type="NCBI Taxonomy" id="2762277"/>
    <lineage>
        <taxon>Bacteria</taxon>
        <taxon>Pseudomonadati</taxon>
        <taxon>Pseudomonadota</taxon>
        <taxon>Alphaproteobacteria</taxon>
        <taxon>Acetobacterales</taxon>
        <taxon>Acetobacteraceae</taxon>
        <taxon>Entomobacter</taxon>
    </lineage>
</organism>
<feature type="domain" description="Endonuclease/exonuclease/phosphatase" evidence="1">
    <location>
        <begin position="38"/>
        <end position="220"/>
    </location>
</feature>
<dbReference type="EMBL" id="CP060244">
    <property type="protein sequence ID" value="QNT78741.1"/>
    <property type="molecule type" value="Genomic_DNA"/>
</dbReference>
<dbReference type="KEGG" id="ebla:JGUZn3_15180"/>
<evidence type="ECO:0000313" key="2">
    <source>
        <dbReference type="EMBL" id="QNT78741.1"/>
    </source>
</evidence>
<evidence type="ECO:0000259" key="1">
    <source>
        <dbReference type="Pfam" id="PF03372"/>
    </source>
</evidence>
<sequence length="235" mass="26842">MDMSAFINQTNNTPMILNPLHPPFNPDSFMHHKGLKIISWNLLRRIGASVYDIAYVIEKEQPDLLLMQEATKDIEQLPNLLGGYYKRFPLPDRIHGVAYWAPFYPLQSQTLTLPRGALIRRVAQLLHFGSFSIANVHLSHGQILNRRQLRSISKALPKHAAILGDFNIIGPDFLPDFTDVGPKEPTHKMIDVLPFRLDRCLVRGMNCVEANILPYQFSDHIPISVTLKLPPYHHK</sequence>
<dbReference type="InterPro" id="IPR005135">
    <property type="entry name" value="Endo/exonuclease/phosphatase"/>
</dbReference>
<evidence type="ECO:0000313" key="3">
    <source>
        <dbReference type="Proteomes" id="UP000516349"/>
    </source>
</evidence>
<dbReference type="Gene3D" id="3.60.10.10">
    <property type="entry name" value="Endonuclease/exonuclease/phosphatase"/>
    <property type="match status" value="1"/>
</dbReference>
<reference evidence="2 3" key="1">
    <citation type="submission" date="2020-08" db="EMBL/GenBank/DDBJ databases">
        <title>Complete genome sequence of Entomobacter blattae G55GP.</title>
        <authorList>
            <person name="Poehlein A."/>
            <person name="Guzman J."/>
            <person name="Daniel R."/>
            <person name="Vilcinskas A."/>
        </authorList>
    </citation>
    <scope>NUCLEOTIDE SEQUENCE [LARGE SCALE GENOMIC DNA]</scope>
    <source>
        <strain evidence="2 3">G55GP</strain>
    </source>
</reference>
<dbReference type="GO" id="GO:0003824">
    <property type="term" value="F:catalytic activity"/>
    <property type="evidence" value="ECO:0007669"/>
    <property type="project" value="InterPro"/>
</dbReference>
<dbReference type="SUPFAM" id="SSF56219">
    <property type="entry name" value="DNase I-like"/>
    <property type="match status" value="1"/>
</dbReference>
<accession>A0A7H1NSI1</accession>
<dbReference type="Proteomes" id="UP000516349">
    <property type="component" value="Chromosome"/>
</dbReference>